<name>A0ABQ7DP14_BRACR</name>
<proteinExistence type="predicted"/>
<organism evidence="1 2">
    <name type="scientific">Brassica cretica</name>
    <name type="common">Mustard</name>
    <dbReference type="NCBI Taxonomy" id="69181"/>
    <lineage>
        <taxon>Eukaryota</taxon>
        <taxon>Viridiplantae</taxon>
        <taxon>Streptophyta</taxon>
        <taxon>Embryophyta</taxon>
        <taxon>Tracheophyta</taxon>
        <taxon>Spermatophyta</taxon>
        <taxon>Magnoliopsida</taxon>
        <taxon>eudicotyledons</taxon>
        <taxon>Gunneridae</taxon>
        <taxon>Pentapetalae</taxon>
        <taxon>rosids</taxon>
        <taxon>malvids</taxon>
        <taxon>Brassicales</taxon>
        <taxon>Brassicaceae</taxon>
        <taxon>Brassiceae</taxon>
        <taxon>Brassica</taxon>
    </lineage>
</organism>
<dbReference type="Proteomes" id="UP000266723">
    <property type="component" value="Unassembled WGS sequence"/>
</dbReference>
<evidence type="ECO:0000313" key="2">
    <source>
        <dbReference type="Proteomes" id="UP000266723"/>
    </source>
</evidence>
<keyword evidence="2" id="KW-1185">Reference proteome</keyword>
<gene>
    <name evidence="1" type="ORF">DY000_02035003</name>
</gene>
<evidence type="ECO:0000313" key="1">
    <source>
        <dbReference type="EMBL" id="KAF3579617.1"/>
    </source>
</evidence>
<sequence>MGVTVSGQWVGGSNLQLLSLNDGIVICDPSRAAGLEPCVSRFEGAFLSGSSWRLIVHSVHASSSGLSVLR</sequence>
<accession>A0ABQ7DP14</accession>
<dbReference type="EMBL" id="QGKV02000649">
    <property type="protein sequence ID" value="KAF3579617.1"/>
    <property type="molecule type" value="Genomic_DNA"/>
</dbReference>
<reference evidence="1 2" key="1">
    <citation type="journal article" date="2020" name="BMC Genomics">
        <title>Intraspecific diversification of the crop wild relative Brassica cretica Lam. using demographic model selection.</title>
        <authorList>
            <person name="Kioukis A."/>
            <person name="Michalopoulou V.A."/>
            <person name="Briers L."/>
            <person name="Pirintsos S."/>
            <person name="Studholme D.J."/>
            <person name="Pavlidis P."/>
            <person name="Sarris P.F."/>
        </authorList>
    </citation>
    <scope>NUCLEOTIDE SEQUENCE [LARGE SCALE GENOMIC DNA]</scope>
    <source>
        <strain evidence="2">cv. PFS-1207/04</strain>
    </source>
</reference>
<comment type="caution">
    <text evidence="1">The sequence shown here is derived from an EMBL/GenBank/DDBJ whole genome shotgun (WGS) entry which is preliminary data.</text>
</comment>
<protein>
    <submittedName>
        <fullName evidence="1">Uncharacterized protein</fullName>
    </submittedName>
</protein>